<dbReference type="EC" id="4.1.2.4" evidence="7"/>
<dbReference type="InterPro" id="IPR013785">
    <property type="entry name" value="Aldolase_TIM"/>
</dbReference>
<comment type="catalytic activity">
    <reaction evidence="5 7">
        <text>2-deoxy-D-ribose 5-phosphate = D-glyceraldehyde 3-phosphate + acetaldehyde</text>
        <dbReference type="Rhea" id="RHEA:12821"/>
        <dbReference type="ChEBI" id="CHEBI:15343"/>
        <dbReference type="ChEBI" id="CHEBI:59776"/>
        <dbReference type="ChEBI" id="CHEBI:62877"/>
        <dbReference type="EC" id="4.1.2.4"/>
    </reaction>
</comment>
<evidence type="ECO:0000313" key="8">
    <source>
        <dbReference type="EMBL" id="SFB74878.1"/>
    </source>
</evidence>
<sequence length="226" mass="24400">MTQMQLASMIDHTLLKADVLPQDIKRICHEAQQYQFASVCVNPMYVPLASRILKQSDVKVCTVVGFPLGATTTAIKVSEAIDAIGKGADEIDMVMPIGLLRANMLEECRYDIEQAVLASHSQGALVKVILEVCYLTDNEIKIISEICLDAGADFIKTSTGFGTSGATMERVKLMKSLCGNVMKVKASGGIRTYDDALNMIEAGADRLGTSNSIAIIEKISSVDSIY</sequence>
<proteinExistence type="inferred from homology"/>
<evidence type="ECO:0000313" key="9">
    <source>
        <dbReference type="Proteomes" id="UP000240042"/>
    </source>
</evidence>
<evidence type="ECO:0000256" key="6">
    <source>
        <dbReference type="ARBA" id="ARBA00056337"/>
    </source>
</evidence>
<comment type="pathway">
    <text evidence="7">Carbohydrate degradation; 2-deoxy-D-ribose 1-phosphate degradation; D-glyceraldehyde 3-phosphate and acetaldehyde from 2-deoxy-alpha-D-ribose 1-phosphate: step 2/2.</text>
</comment>
<evidence type="ECO:0000256" key="1">
    <source>
        <dbReference type="ARBA" id="ARBA00010936"/>
    </source>
</evidence>
<dbReference type="FunFam" id="3.20.20.70:FF:000044">
    <property type="entry name" value="Deoxyribose-phosphate aldolase"/>
    <property type="match status" value="1"/>
</dbReference>
<dbReference type="Proteomes" id="UP000240042">
    <property type="component" value="Unassembled WGS sequence"/>
</dbReference>
<evidence type="ECO:0000256" key="4">
    <source>
        <dbReference type="ARBA" id="ARBA00023270"/>
    </source>
</evidence>
<reference evidence="9" key="1">
    <citation type="submission" date="2016-10" db="EMBL/GenBank/DDBJ databases">
        <authorList>
            <person name="Varghese N."/>
            <person name="Submissions S."/>
        </authorList>
    </citation>
    <scope>NUCLEOTIDE SEQUENCE [LARGE SCALE GENOMIC DNA]</scope>
    <source>
        <strain evidence="9">ATCC 43811</strain>
    </source>
</reference>
<protein>
    <recommendedName>
        <fullName evidence="7">Deoxyribose-phosphate aldolase</fullName>
        <shortName evidence="7">DERA</shortName>
        <ecNumber evidence="7">4.1.2.4</ecNumber>
    </recommendedName>
    <alternativeName>
        <fullName evidence="7">2-deoxy-D-ribose 5-phosphate aldolase</fullName>
    </alternativeName>
    <alternativeName>
        <fullName evidence="7">Phosphodeoxyriboaldolase</fullName>
        <shortName evidence="7">Deoxyriboaldolase</shortName>
    </alternativeName>
</protein>
<dbReference type="HAMAP" id="MF_00114">
    <property type="entry name" value="DeoC_type1"/>
    <property type="match status" value="1"/>
</dbReference>
<dbReference type="PIRSF" id="PIRSF001357">
    <property type="entry name" value="DeoC"/>
    <property type="match status" value="1"/>
</dbReference>
<dbReference type="GO" id="GO:0006018">
    <property type="term" value="P:2-deoxyribose 1-phosphate catabolic process"/>
    <property type="evidence" value="ECO:0007669"/>
    <property type="project" value="UniProtKB-UniRule"/>
</dbReference>
<evidence type="ECO:0000256" key="7">
    <source>
        <dbReference type="HAMAP-Rule" id="MF_00114"/>
    </source>
</evidence>
<keyword evidence="2 7" id="KW-0963">Cytoplasm</keyword>
<organism evidence="8 9">
    <name type="scientific">Brevinema andersonii</name>
    <dbReference type="NCBI Taxonomy" id="34097"/>
    <lineage>
        <taxon>Bacteria</taxon>
        <taxon>Pseudomonadati</taxon>
        <taxon>Spirochaetota</taxon>
        <taxon>Spirochaetia</taxon>
        <taxon>Brevinematales</taxon>
        <taxon>Brevinemataceae</taxon>
        <taxon>Brevinema</taxon>
    </lineage>
</organism>
<evidence type="ECO:0000256" key="2">
    <source>
        <dbReference type="ARBA" id="ARBA00022490"/>
    </source>
</evidence>
<comment type="subcellular location">
    <subcellularLocation>
        <location evidence="7">Cytoplasm</location>
    </subcellularLocation>
</comment>
<dbReference type="InterPro" id="IPR002915">
    <property type="entry name" value="DeoC/FbaB/LacD_aldolase"/>
</dbReference>
<feature type="active site" description="Schiff-base intermediate with acetaldehyde" evidence="7">
    <location>
        <position position="156"/>
    </location>
</feature>
<keyword evidence="9" id="KW-1185">Reference proteome</keyword>
<dbReference type="PANTHER" id="PTHR10889:SF1">
    <property type="entry name" value="DEOXYRIBOSE-PHOSPHATE ALDOLASE"/>
    <property type="match status" value="1"/>
</dbReference>
<feature type="active site" description="Proton donor/acceptor" evidence="7">
    <location>
        <position position="92"/>
    </location>
</feature>
<dbReference type="NCBIfam" id="TIGR00126">
    <property type="entry name" value="deoC"/>
    <property type="match status" value="1"/>
</dbReference>
<keyword evidence="3 7" id="KW-0456">Lyase</keyword>
<dbReference type="STRING" id="34097.SAMN02745150_00586"/>
<dbReference type="InterPro" id="IPR011343">
    <property type="entry name" value="DeoC"/>
</dbReference>
<gene>
    <name evidence="7" type="primary">deoC</name>
    <name evidence="8" type="ORF">SAMN02745150_00586</name>
</gene>
<dbReference type="EMBL" id="FOKY01000002">
    <property type="protein sequence ID" value="SFB74878.1"/>
    <property type="molecule type" value="Genomic_DNA"/>
</dbReference>
<dbReference type="Gene3D" id="3.20.20.70">
    <property type="entry name" value="Aldolase class I"/>
    <property type="match status" value="1"/>
</dbReference>
<dbReference type="GO" id="GO:0005737">
    <property type="term" value="C:cytoplasm"/>
    <property type="evidence" value="ECO:0007669"/>
    <property type="project" value="UniProtKB-SubCell"/>
</dbReference>
<accession>A0A1I1DP98</accession>
<dbReference type="Pfam" id="PF01791">
    <property type="entry name" value="DeoC"/>
    <property type="match status" value="1"/>
</dbReference>
<dbReference type="AlphaFoldDB" id="A0A1I1DP98"/>
<name>A0A1I1DP98_BREAD</name>
<dbReference type="GO" id="GO:0009264">
    <property type="term" value="P:deoxyribonucleotide catabolic process"/>
    <property type="evidence" value="ECO:0007669"/>
    <property type="project" value="UniProtKB-UniRule"/>
</dbReference>
<dbReference type="SUPFAM" id="SSF51569">
    <property type="entry name" value="Aldolase"/>
    <property type="match status" value="1"/>
</dbReference>
<dbReference type="SMART" id="SM01133">
    <property type="entry name" value="DeoC"/>
    <property type="match status" value="1"/>
</dbReference>
<dbReference type="GO" id="GO:0004139">
    <property type="term" value="F:deoxyribose-phosphate aldolase activity"/>
    <property type="evidence" value="ECO:0007669"/>
    <property type="project" value="UniProtKB-UniRule"/>
</dbReference>
<keyword evidence="4 7" id="KW-0704">Schiff base</keyword>
<dbReference type="InterPro" id="IPR028581">
    <property type="entry name" value="DeoC_typeI"/>
</dbReference>
<dbReference type="UniPathway" id="UPA00002">
    <property type="reaction ID" value="UER00468"/>
</dbReference>
<evidence type="ECO:0000256" key="5">
    <source>
        <dbReference type="ARBA" id="ARBA00048791"/>
    </source>
</evidence>
<dbReference type="RefSeq" id="WP_234945093.1">
    <property type="nucleotide sequence ID" value="NZ_FOKY01000002.1"/>
</dbReference>
<evidence type="ECO:0000256" key="3">
    <source>
        <dbReference type="ARBA" id="ARBA00023239"/>
    </source>
</evidence>
<comment type="function">
    <text evidence="6 7">Catalyzes a reversible aldol reaction between acetaldehyde and D-glyceraldehyde 3-phosphate to generate 2-deoxy-D-ribose 5-phosphate.</text>
</comment>
<dbReference type="GO" id="GO:0016052">
    <property type="term" value="P:carbohydrate catabolic process"/>
    <property type="evidence" value="ECO:0007669"/>
    <property type="project" value="TreeGrafter"/>
</dbReference>
<comment type="similarity">
    <text evidence="1 7">Belongs to the DeoC/FbaB aldolase family. DeoC type 1 subfamily.</text>
</comment>
<dbReference type="PANTHER" id="PTHR10889">
    <property type="entry name" value="DEOXYRIBOSE-PHOSPHATE ALDOLASE"/>
    <property type="match status" value="1"/>
</dbReference>
<dbReference type="CDD" id="cd00959">
    <property type="entry name" value="DeoC"/>
    <property type="match status" value="1"/>
</dbReference>
<feature type="active site" description="Proton donor/acceptor" evidence="7">
    <location>
        <position position="185"/>
    </location>
</feature>